<dbReference type="PANTHER" id="PTHR48143">
    <property type="entry name" value="ZINC FINGER GRF-TYPE DOMAIN-CONTAINING PROTEIN"/>
    <property type="match status" value="1"/>
</dbReference>
<evidence type="ECO:0000313" key="8">
    <source>
        <dbReference type="EnsemblPlants" id="KQK10628"/>
    </source>
</evidence>
<keyword evidence="2 4" id="KW-0863">Zinc-finger</keyword>
<evidence type="ECO:0000256" key="1">
    <source>
        <dbReference type="ARBA" id="ARBA00022723"/>
    </source>
</evidence>
<feature type="domain" description="GRF-type" evidence="6">
    <location>
        <begin position="44"/>
        <end position="103"/>
    </location>
</feature>
<dbReference type="GO" id="GO:0008270">
    <property type="term" value="F:zinc ion binding"/>
    <property type="evidence" value="ECO:0007669"/>
    <property type="project" value="UniProtKB-KW"/>
</dbReference>
<dbReference type="EnsemblPlants" id="KQK10628">
    <property type="protein sequence ID" value="KQK10628"/>
    <property type="gene ID" value="BRADI_2g55223v3"/>
</dbReference>
<dbReference type="PROSITE" id="PS51999">
    <property type="entry name" value="ZF_GRF"/>
    <property type="match status" value="1"/>
</dbReference>
<dbReference type="AlphaFoldDB" id="A0A0Q3JDY9"/>
<dbReference type="Proteomes" id="UP000008810">
    <property type="component" value="Chromosome 2"/>
</dbReference>
<protein>
    <recommendedName>
        <fullName evidence="6">GRF-type domain-containing protein</fullName>
    </recommendedName>
</protein>
<feature type="region of interest" description="Disordered" evidence="5">
    <location>
        <begin position="133"/>
        <end position="170"/>
    </location>
</feature>
<evidence type="ECO:0000256" key="4">
    <source>
        <dbReference type="PROSITE-ProRule" id="PRU01343"/>
    </source>
</evidence>
<gene>
    <name evidence="8" type="primary">LOC104583351</name>
    <name evidence="7" type="ORF">BRADI_2g55223v3</name>
</gene>
<dbReference type="Gramene" id="KQK10628">
    <property type="protein sequence ID" value="KQK10628"/>
    <property type="gene ID" value="BRADI_2g55223v3"/>
</dbReference>
<dbReference type="PANTHER" id="PTHR48143:SF1">
    <property type="entry name" value="ZINC FINGER GRF-TYPE DOMAIN-CONTAINING PROTEIN"/>
    <property type="match status" value="1"/>
</dbReference>
<reference evidence="8" key="3">
    <citation type="submission" date="2018-08" db="UniProtKB">
        <authorList>
            <consortium name="EnsemblPlants"/>
        </authorList>
    </citation>
    <scope>IDENTIFICATION</scope>
    <source>
        <strain evidence="8">cv. Bd21</strain>
    </source>
</reference>
<proteinExistence type="predicted"/>
<dbReference type="FunCoup" id="A0A0Q3JDY9">
    <property type="interactions" value="151"/>
</dbReference>
<evidence type="ECO:0000313" key="7">
    <source>
        <dbReference type="EMBL" id="KQK10628.1"/>
    </source>
</evidence>
<dbReference type="EMBL" id="CM000881">
    <property type="protein sequence ID" value="KQK10628.1"/>
    <property type="molecule type" value="Genomic_DNA"/>
</dbReference>
<sequence length="180" mass="21395">MYFCCIGLIRVIPSKLGMASSDLDPMPKKKMPATVEEGDEFPKCWCGDLCKAKTADDPFSYTKGRRFFMCANYAHDPAPKRNVYEQPPSPPPLCSYYEWIDHEQPAWAKYDIKYDHKVVWENFHAATRREEAAEKMKRWQEEQRQKKEEKEREEKELCEAEREREEEREGVTCAGRRCRW</sequence>
<dbReference type="KEGG" id="bdi:104583351"/>
<accession>A0A0Q3JDY9</accession>
<evidence type="ECO:0000256" key="3">
    <source>
        <dbReference type="ARBA" id="ARBA00022833"/>
    </source>
</evidence>
<keyword evidence="9" id="KW-1185">Reference proteome</keyword>
<keyword evidence="3" id="KW-0862">Zinc</keyword>
<dbReference type="OrthoDB" id="663665at2759"/>
<keyword evidence="1" id="KW-0479">Metal-binding</keyword>
<reference evidence="7" key="2">
    <citation type="submission" date="2017-06" db="EMBL/GenBank/DDBJ databases">
        <title>WGS assembly of Brachypodium distachyon.</title>
        <authorList>
            <consortium name="The International Brachypodium Initiative"/>
            <person name="Lucas S."/>
            <person name="Harmon-Smith M."/>
            <person name="Lail K."/>
            <person name="Tice H."/>
            <person name="Grimwood J."/>
            <person name="Bruce D."/>
            <person name="Barry K."/>
            <person name="Shu S."/>
            <person name="Lindquist E."/>
            <person name="Wang M."/>
            <person name="Pitluck S."/>
            <person name="Vogel J.P."/>
            <person name="Garvin D.F."/>
            <person name="Mockler T.C."/>
            <person name="Schmutz J."/>
            <person name="Rokhsar D."/>
            <person name="Bevan M.W."/>
        </authorList>
    </citation>
    <scope>NUCLEOTIDE SEQUENCE</scope>
    <source>
        <strain evidence="7">Bd21</strain>
    </source>
</reference>
<evidence type="ECO:0000259" key="6">
    <source>
        <dbReference type="PROSITE" id="PS51999"/>
    </source>
</evidence>
<evidence type="ECO:0000313" key="9">
    <source>
        <dbReference type="Proteomes" id="UP000008810"/>
    </source>
</evidence>
<dbReference type="RefSeq" id="XP_010233551.1">
    <property type="nucleotide sequence ID" value="XM_010235249.2"/>
</dbReference>
<reference evidence="7 8" key="1">
    <citation type="journal article" date="2010" name="Nature">
        <title>Genome sequencing and analysis of the model grass Brachypodium distachyon.</title>
        <authorList>
            <consortium name="International Brachypodium Initiative"/>
        </authorList>
    </citation>
    <scope>NUCLEOTIDE SEQUENCE [LARGE SCALE GENOMIC DNA]</scope>
    <source>
        <strain evidence="7 8">Bd21</strain>
    </source>
</reference>
<dbReference type="InterPro" id="IPR010666">
    <property type="entry name" value="Znf_GRF"/>
</dbReference>
<evidence type="ECO:0000256" key="5">
    <source>
        <dbReference type="SAM" id="MobiDB-lite"/>
    </source>
</evidence>
<name>A0A0Q3JDY9_BRADI</name>
<evidence type="ECO:0000256" key="2">
    <source>
        <dbReference type="ARBA" id="ARBA00022771"/>
    </source>
</evidence>
<organism evidence="7">
    <name type="scientific">Brachypodium distachyon</name>
    <name type="common">Purple false brome</name>
    <name type="synonym">Trachynia distachya</name>
    <dbReference type="NCBI Taxonomy" id="15368"/>
    <lineage>
        <taxon>Eukaryota</taxon>
        <taxon>Viridiplantae</taxon>
        <taxon>Streptophyta</taxon>
        <taxon>Embryophyta</taxon>
        <taxon>Tracheophyta</taxon>
        <taxon>Spermatophyta</taxon>
        <taxon>Magnoliopsida</taxon>
        <taxon>Liliopsida</taxon>
        <taxon>Poales</taxon>
        <taxon>Poaceae</taxon>
        <taxon>BOP clade</taxon>
        <taxon>Pooideae</taxon>
        <taxon>Stipodae</taxon>
        <taxon>Brachypodieae</taxon>
        <taxon>Brachypodium</taxon>
    </lineage>
</organism>
<dbReference type="GeneID" id="104583351"/>